<evidence type="ECO:0000259" key="5">
    <source>
        <dbReference type="Pfam" id="PF00535"/>
    </source>
</evidence>
<comment type="similarity">
    <text evidence="1">Belongs to the glycosyltransferase 2 family.</text>
</comment>
<dbReference type="PANTHER" id="PTHR43685">
    <property type="entry name" value="GLYCOSYLTRANSFERASE"/>
    <property type="match status" value="1"/>
</dbReference>
<dbReference type="AlphaFoldDB" id="A0A7J5C0Z9"/>
<evidence type="ECO:0000256" key="2">
    <source>
        <dbReference type="ARBA" id="ARBA00022676"/>
    </source>
</evidence>
<dbReference type="Gene3D" id="3.90.550.10">
    <property type="entry name" value="Spore Coat Polysaccharide Biosynthesis Protein SpsA, Chain A"/>
    <property type="match status" value="1"/>
</dbReference>
<dbReference type="GO" id="GO:0016757">
    <property type="term" value="F:glycosyltransferase activity"/>
    <property type="evidence" value="ECO:0007669"/>
    <property type="project" value="UniProtKB-KW"/>
</dbReference>
<proteinExistence type="inferred from homology"/>
<accession>A0A7J5C0Z9</accession>
<dbReference type="OrthoDB" id="7665907at2"/>
<name>A0A7J5C0Z9_9MICO</name>
<keyword evidence="7" id="KW-1185">Reference proteome</keyword>
<feature type="domain" description="Glycosyltransferase 2-like" evidence="5">
    <location>
        <begin position="91"/>
        <end position="253"/>
    </location>
</feature>
<dbReference type="PANTHER" id="PTHR43685:SF5">
    <property type="entry name" value="GLYCOSYLTRANSFERASE EPSE-RELATED"/>
    <property type="match status" value="1"/>
</dbReference>
<organism evidence="6 7">
    <name type="scientific">Pseudoclavibacter chungangensis</name>
    <dbReference type="NCBI Taxonomy" id="587635"/>
    <lineage>
        <taxon>Bacteria</taxon>
        <taxon>Bacillati</taxon>
        <taxon>Actinomycetota</taxon>
        <taxon>Actinomycetes</taxon>
        <taxon>Micrococcales</taxon>
        <taxon>Microbacteriaceae</taxon>
        <taxon>Pseudoclavibacter</taxon>
    </lineage>
</organism>
<protein>
    <submittedName>
        <fullName evidence="6">Glycosyltransferase</fullName>
    </submittedName>
</protein>
<evidence type="ECO:0000256" key="4">
    <source>
        <dbReference type="SAM" id="MobiDB-lite"/>
    </source>
</evidence>
<evidence type="ECO:0000256" key="3">
    <source>
        <dbReference type="ARBA" id="ARBA00022679"/>
    </source>
</evidence>
<dbReference type="Pfam" id="PF00535">
    <property type="entry name" value="Glycos_transf_2"/>
    <property type="match status" value="1"/>
</dbReference>
<reference evidence="6 7" key="1">
    <citation type="submission" date="2019-09" db="EMBL/GenBank/DDBJ databases">
        <title>Phylogeny of genus Pseudoclavibacter and closely related genus.</title>
        <authorList>
            <person name="Li Y."/>
        </authorList>
    </citation>
    <scope>NUCLEOTIDE SEQUENCE [LARGE SCALE GENOMIC DNA]</scope>
    <source>
        <strain evidence="6 7">DSM 23821</strain>
    </source>
</reference>
<keyword evidence="3 6" id="KW-0808">Transferase</keyword>
<keyword evidence="2" id="KW-0328">Glycosyltransferase</keyword>
<dbReference type="InterPro" id="IPR001173">
    <property type="entry name" value="Glyco_trans_2-like"/>
</dbReference>
<evidence type="ECO:0000256" key="1">
    <source>
        <dbReference type="ARBA" id="ARBA00006739"/>
    </source>
</evidence>
<evidence type="ECO:0000313" key="6">
    <source>
        <dbReference type="EMBL" id="KAB1659480.1"/>
    </source>
</evidence>
<comment type="caution">
    <text evidence="6">The sequence shown here is derived from an EMBL/GenBank/DDBJ whole genome shotgun (WGS) entry which is preliminary data.</text>
</comment>
<dbReference type="EMBL" id="WBJZ01000006">
    <property type="protein sequence ID" value="KAB1659480.1"/>
    <property type="molecule type" value="Genomic_DNA"/>
</dbReference>
<dbReference type="InterPro" id="IPR029044">
    <property type="entry name" value="Nucleotide-diphossugar_trans"/>
</dbReference>
<evidence type="ECO:0000313" key="7">
    <source>
        <dbReference type="Proteomes" id="UP000467240"/>
    </source>
</evidence>
<sequence>MELDAIESGRPPSVIGTSTVPITGGGRPVPGSWLALATAPAPRHTGGHATGSGRPRTRNAGSCTIADCSCAWNRTDGRRPGSTRRCVLPISVVLPVYHRIDPEQFGAALESLRTQTQPATEIVIVADGPLTPGLDAVIEAFDPSPTRLDVVRLAENGGTAVAMQAGVDAVTQPWIARQDADDLSLPRRFEICAPYTASDRYDLIGGAMYEFEGTPDNVLGIRRMPEDLDAIRRAVRSNNPINNPTIMLRRSAIDAVGGIREVYLMEDYDLVARMLAAGSGAINLQEPLVLFRTDGMFTRRRGARVAQAERQMQSTLHELGLVSRPRMLLNIAVRTAARRLPSGVFEWLYKRVFRRGVTAPPAATTQERGETPDGGATR</sequence>
<feature type="region of interest" description="Disordered" evidence="4">
    <location>
        <begin position="1"/>
        <end position="24"/>
    </location>
</feature>
<dbReference type="InterPro" id="IPR050834">
    <property type="entry name" value="Glycosyltransf_2"/>
</dbReference>
<dbReference type="Proteomes" id="UP000467240">
    <property type="component" value="Unassembled WGS sequence"/>
</dbReference>
<gene>
    <name evidence="6" type="ORF">F8O01_06015</name>
</gene>
<dbReference type="SUPFAM" id="SSF53448">
    <property type="entry name" value="Nucleotide-diphospho-sugar transferases"/>
    <property type="match status" value="1"/>
</dbReference>